<dbReference type="AlphaFoldDB" id="A0A8J5VDV3"/>
<proteinExistence type="predicted"/>
<reference evidence="1" key="1">
    <citation type="journal article" date="2021" name="bioRxiv">
        <title>Whole Genome Assembly and Annotation of Northern Wild Rice, Zizania palustris L., Supports a Whole Genome Duplication in the Zizania Genus.</title>
        <authorList>
            <person name="Haas M."/>
            <person name="Kono T."/>
            <person name="Macchietto M."/>
            <person name="Millas R."/>
            <person name="McGilp L."/>
            <person name="Shao M."/>
            <person name="Duquette J."/>
            <person name="Hirsch C.N."/>
            <person name="Kimball J."/>
        </authorList>
    </citation>
    <scope>NUCLEOTIDE SEQUENCE</scope>
    <source>
        <tissue evidence="1">Fresh leaf tissue</tissue>
    </source>
</reference>
<dbReference type="Proteomes" id="UP000729402">
    <property type="component" value="Unassembled WGS sequence"/>
</dbReference>
<dbReference type="EMBL" id="JAAALK010000288">
    <property type="protein sequence ID" value="KAG8055996.1"/>
    <property type="molecule type" value="Genomic_DNA"/>
</dbReference>
<evidence type="ECO:0000313" key="2">
    <source>
        <dbReference type="Proteomes" id="UP000729402"/>
    </source>
</evidence>
<evidence type="ECO:0000313" key="1">
    <source>
        <dbReference type="EMBL" id="KAG8055996.1"/>
    </source>
</evidence>
<sequence>MRPMVTGNTLDDRFFYAADAYSVHPNLRSSSTAVYMRRALACGTSLALRTDTRSCVAREREEAAHDDHRIEEMDVVPLEQEIDVGVEIVQTKYGPCSEMDVIATLAMGTIVDELLGPESMEQASGTGIMAPTPCSQHVQSRRFPPPMAVCLACSSPRPTTSHGSVT</sequence>
<gene>
    <name evidence="1" type="ORF">GUJ93_ZPchr0001g30708</name>
</gene>
<comment type="caution">
    <text evidence="1">The sequence shown here is derived from an EMBL/GenBank/DDBJ whole genome shotgun (WGS) entry which is preliminary data.</text>
</comment>
<protein>
    <submittedName>
        <fullName evidence="1">Uncharacterized protein</fullName>
    </submittedName>
</protein>
<keyword evidence="2" id="KW-1185">Reference proteome</keyword>
<name>A0A8J5VDV3_ZIZPA</name>
<accession>A0A8J5VDV3</accession>
<organism evidence="1 2">
    <name type="scientific">Zizania palustris</name>
    <name type="common">Northern wild rice</name>
    <dbReference type="NCBI Taxonomy" id="103762"/>
    <lineage>
        <taxon>Eukaryota</taxon>
        <taxon>Viridiplantae</taxon>
        <taxon>Streptophyta</taxon>
        <taxon>Embryophyta</taxon>
        <taxon>Tracheophyta</taxon>
        <taxon>Spermatophyta</taxon>
        <taxon>Magnoliopsida</taxon>
        <taxon>Liliopsida</taxon>
        <taxon>Poales</taxon>
        <taxon>Poaceae</taxon>
        <taxon>BOP clade</taxon>
        <taxon>Oryzoideae</taxon>
        <taxon>Oryzeae</taxon>
        <taxon>Zizaniinae</taxon>
        <taxon>Zizania</taxon>
    </lineage>
</organism>
<reference evidence="1" key="2">
    <citation type="submission" date="2021-02" db="EMBL/GenBank/DDBJ databases">
        <authorList>
            <person name="Kimball J.A."/>
            <person name="Haas M.W."/>
            <person name="Macchietto M."/>
            <person name="Kono T."/>
            <person name="Duquette J."/>
            <person name="Shao M."/>
        </authorList>
    </citation>
    <scope>NUCLEOTIDE SEQUENCE</scope>
    <source>
        <tissue evidence="1">Fresh leaf tissue</tissue>
    </source>
</reference>